<proteinExistence type="predicted"/>
<dbReference type="Proteomes" id="UP001341281">
    <property type="component" value="Chromosome 04"/>
</dbReference>
<dbReference type="InterPro" id="IPR029058">
    <property type="entry name" value="AB_hydrolase_fold"/>
</dbReference>
<organism evidence="3 4">
    <name type="scientific">Paspalum notatum var. saurae</name>
    <dbReference type="NCBI Taxonomy" id="547442"/>
    <lineage>
        <taxon>Eukaryota</taxon>
        <taxon>Viridiplantae</taxon>
        <taxon>Streptophyta</taxon>
        <taxon>Embryophyta</taxon>
        <taxon>Tracheophyta</taxon>
        <taxon>Spermatophyta</taxon>
        <taxon>Magnoliopsida</taxon>
        <taxon>Liliopsida</taxon>
        <taxon>Poales</taxon>
        <taxon>Poaceae</taxon>
        <taxon>PACMAD clade</taxon>
        <taxon>Panicoideae</taxon>
        <taxon>Andropogonodae</taxon>
        <taxon>Paspaleae</taxon>
        <taxon>Paspalinae</taxon>
        <taxon>Paspalum</taxon>
    </lineage>
</organism>
<dbReference type="EMBL" id="CP144748">
    <property type="protein sequence ID" value="WVZ69965.1"/>
    <property type="molecule type" value="Genomic_DNA"/>
</dbReference>
<dbReference type="AlphaFoldDB" id="A0AAQ3TC84"/>
<gene>
    <name evidence="3" type="ORF">U9M48_018677</name>
</gene>
<dbReference type="PANTHER" id="PTHR42886">
    <property type="entry name" value="RE40534P-RELATED"/>
    <property type="match status" value="1"/>
</dbReference>
<dbReference type="Gene3D" id="3.40.50.1820">
    <property type="entry name" value="alpha/beta hydrolase"/>
    <property type="match status" value="2"/>
</dbReference>
<accession>A0AAQ3TC84</accession>
<name>A0AAQ3TC84_PASNO</name>
<sequence length="580" mass="63783">MAEPLSSSSQDAPDCPAPAQRVLVTNTHGENLVGLLHHTGSNKVVVLCHGFTASKDDSIIVDLAAALTNQGISVFRFDFSGNGESEGEFQYGNYKKEADDLHSVVSYLHQEKYDVAAIVGHSKGGDVVVLYASIYSDVPMVVNLSGRFYLEKGIEERLGKEFMDQINKEGYIDVTNKSGKVLYRVTKESLMERLNTDMHAASLSISKECRFFTVHGSADEIIPVEDAYEFAKLITNHKLRVIEGANHCYTAHRNELSAAVVEFITSNEWSWTRGGDVGYTGLHRSSPTADRGARSAGWLTMAEPPSSSSQDAPDCPVAAQQRVLVTNTHGENLVGLLHHTGSNKVVVLCHGFTASKDSSIIVDLAAALTSQGISVFRFDFSGNGESKGEFQYGNYRKEADDLHSVVSYLNQEKYDVAAIVGHSKGGDVVVLYASIYDDVPMVVNLSGRFYLEKGIEERLGKEFMDRINKEGYIDVTNKSGKVLYRVTKESLTERLNTDMHAASLSISKECSFFTVHGSADEVIPVEDAYEFAKLIPNHKLHVIEGANHCYTAHRNELSAAVKQLHRGGKVVYRVEQILLK</sequence>
<dbReference type="PANTHER" id="PTHR42886:SF85">
    <property type="entry name" value="OS01G0579900 PROTEIN"/>
    <property type="match status" value="1"/>
</dbReference>
<feature type="domain" description="Serine aminopeptidase S33" evidence="2">
    <location>
        <begin position="343"/>
        <end position="549"/>
    </location>
</feature>
<evidence type="ECO:0000256" key="1">
    <source>
        <dbReference type="SAM" id="MobiDB-lite"/>
    </source>
</evidence>
<feature type="region of interest" description="Disordered" evidence="1">
    <location>
        <begin position="283"/>
        <end position="315"/>
    </location>
</feature>
<dbReference type="SUPFAM" id="SSF53474">
    <property type="entry name" value="alpha/beta-Hydrolases"/>
    <property type="match status" value="2"/>
</dbReference>
<dbReference type="InterPro" id="IPR022742">
    <property type="entry name" value="Hydrolase_4"/>
</dbReference>
<keyword evidence="4" id="KW-1185">Reference proteome</keyword>
<reference evidence="3 4" key="1">
    <citation type="submission" date="2024-02" db="EMBL/GenBank/DDBJ databases">
        <title>High-quality chromosome-scale genome assembly of Pensacola bahiagrass (Paspalum notatum Flugge var. saurae).</title>
        <authorList>
            <person name="Vega J.M."/>
            <person name="Podio M."/>
            <person name="Orjuela J."/>
            <person name="Siena L.A."/>
            <person name="Pessino S.C."/>
            <person name="Combes M.C."/>
            <person name="Mariac C."/>
            <person name="Albertini E."/>
            <person name="Pupilli F."/>
            <person name="Ortiz J.P.A."/>
            <person name="Leblanc O."/>
        </authorList>
    </citation>
    <scope>NUCLEOTIDE SEQUENCE [LARGE SCALE GENOMIC DNA]</scope>
    <source>
        <strain evidence="3">R1</strain>
        <tissue evidence="3">Leaf</tissue>
    </source>
</reference>
<protein>
    <recommendedName>
        <fullName evidence="2">Serine aminopeptidase S33 domain-containing protein</fullName>
    </recommendedName>
</protein>
<feature type="domain" description="Serine aminopeptidase S33" evidence="2">
    <location>
        <begin position="42"/>
        <end position="142"/>
    </location>
</feature>
<evidence type="ECO:0000313" key="3">
    <source>
        <dbReference type="EMBL" id="WVZ69965.1"/>
    </source>
</evidence>
<evidence type="ECO:0000259" key="2">
    <source>
        <dbReference type="Pfam" id="PF12146"/>
    </source>
</evidence>
<dbReference type="Pfam" id="PF12146">
    <property type="entry name" value="Hydrolase_4"/>
    <property type="match status" value="2"/>
</dbReference>
<evidence type="ECO:0000313" key="4">
    <source>
        <dbReference type="Proteomes" id="UP001341281"/>
    </source>
</evidence>